<organism evidence="1 2">
    <name type="scientific">Dallia pectoralis</name>
    <name type="common">Alaska blackfish</name>
    <dbReference type="NCBI Taxonomy" id="75939"/>
    <lineage>
        <taxon>Eukaryota</taxon>
        <taxon>Metazoa</taxon>
        <taxon>Chordata</taxon>
        <taxon>Craniata</taxon>
        <taxon>Vertebrata</taxon>
        <taxon>Euteleostomi</taxon>
        <taxon>Actinopterygii</taxon>
        <taxon>Neopterygii</taxon>
        <taxon>Teleostei</taxon>
        <taxon>Protacanthopterygii</taxon>
        <taxon>Esociformes</taxon>
        <taxon>Umbridae</taxon>
        <taxon>Dallia</taxon>
    </lineage>
</organism>
<evidence type="ECO:0000313" key="1">
    <source>
        <dbReference type="EMBL" id="KAJ7999588.1"/>
    </source>
</evidence>
<accession>A0ACC2G800</accession>
<dbReference type="Proteomes" id="UP001157502">
    <property type="component" value="Chromosome 16"/>
</dbReference>
<gene>
    <name evidence="1" type="ORF">DPEC_G00195970</name>
</gene>
<dbReference type="EMBL" id="CM055743">
    <property type="protein sequence ID" value="KAJ7999588.1"/>
    <property type="molecule type" value="Genomic_DNA"/>
</dbReference>
<comment type="caution">
    <text evidence="1">The sequence shown here is derived from an EMBL/GenBank/DDBJ whole genome shotgun (WGS) entry which is preliminary data.</text>
</comment>
<keyword evidence="2" id="KW-1185">Reference proteome</keyword>
<reference evidence="1" key="1">
    <citation type="submission" date="2021-05" db="EMBL/GenBank/DDBJ databases">
        <authorList>
            <person name="Pan Q."/>
            <person name="Jouanno E."/>
            <person name="Zahm M."/>
            <person name="Klopp C."/>
            <person name="Cabau C."/>
            <person name="Louis A."/>
            <person name="Berthelot C."/>
            <person name="Parey E."/>
            <person name="Roest Crollius H."/>
            <person name="Montfort J."/>
            <person name="Robinson-Rechavi M."/>
            <person name="Bouchez O."/>
            <person name="Lampietro C."/>
            <person name="Lopez Roques C."/>
            <person name="Donnadieu C."/>
            <person name="Postlethwait J."/>
            <person name="Bobe J."/>
            <person name="Dillon D."/>
            <person name="Chandos A."/>
            <person name="von Hippel F."/>
            <person name="Guiguen Y."/>
        </authorList>
    </citation>
    <scope>NUCLEOTIDE SEQUENCE</scope>
    <source>
        <strain evidence="1">YG-Jan2019</strain>
    </source>
</reference>
<sequence>MGAALGAYSIASWIPCLCGGASCVLCSCCPQRQNSTVTRFAYAVILLLWTVVACIMLSPGVDQRLMKIPGFCKDGAGSSIPGVQGYMDCETFVGYQAVYRICFGVSMFFLAFSVIMVGVKSSRGLRSAINNGFWFFKIAAMVAVTVGAFYIPDQPFTNVWFWFGVVGAFLFICSQLILLVDFAHSWNESWTGKREAGNSKRWFAALLAVTLFNYIMAIGAVVLMFMFYASPEECRLNKFFIIINVLLCVVVSVVSVISRVQESSPNSGILQSSFITLYTMYLTLSAMSNVPERECNPSLLSILYQAWVPTVAPLVIENQTAVIIDGTEEPSLSSTPYLLWWDAQSIVGLIIFVVCILSSSIRSSTHSQANKLTFFTNETVILKNMGSPDEEEGTGKAARRVVDNEWDAVQYNYSCFHLMFCLASLYIMMTLTNWYSPIGDYSKWPVVWVKILSSWCCLLIYAWTLVAPIILPNRDFS</sequence>
<protein>
    <submittedName>
        <fullName evidence="1">Uncharacterized protein</fullName>
    </submittedName>
</protein>
<proteinExistence type="predicted"/>
<name>A0ACC2G800_DALPE</name>
<evidence type="ECO:0000313" key="2">
    <source>
        <dbReference type="Proteomes" id="UP001157502"/>
    </source>
</evidence>